<name>A0A0A8XVN9_ARUDO</name>
<protein>
    <submittedName>
        <fullName evidence="2">Uncharacterized protein</fullName>
    </submittedName>
</protein>
<evidence type="ECO:0000256" key="1">
    <source>
        <dbReference type="SAM" id="MobiDB-lite"/>
    </source>
</evidence>
<evidence type="ECO:0000313" key="2">
    <source>
        <dbReference type="EMBL" id="JAD16720.1"/>
    </source>
</evidence>
<accession>A0A0A8XVN9</accession>
<dbReference type="EMBL" id="GBRH01281175">
    <property type="protein sequence ID" value="JAD16720.1"/>
    <property type="molecule type" value="Transcribed_RNA"/>
</dbReference>
<sequence length="76" mass="8284">MAPNRISRPPTPSQPNNNSKRESTIVLGSESLQQVGEKTTNCTQIFALTKSRSKSRASQHIHAKTAYVGSLLCCQV</sequence>
<reference evidence="2" key="2">
    <citation type="journal article" date="2015" name="Data Brief">
        <title>Shoot transcriptome of the giant reed, Arundo donax.</title>
        <authorList>
            <person name="Barrero R.A."/>
            <person name="Guerrero F.D."/>
            <person name="Moolhuijzen P."/>
            <person name="Goolsby J.A."/>
            <person name="Tidwell J."/>
            <person name="Bellgard S.E."/>
            <person name="Bellgard M.I."/>
        </authorList>
    </citation>
    <scope>NUCLEOTIDE SEQUENCE</scope>
    <source>
        <tissue evidence="2">Shoot tissue taken approximately 20 cm above the soil surface</tissue>
    </source>
</reference>
<feature type="region of interest" description="Disordered" evidence="1">
    <location>
        <begin position="1"/>
        <end position="22"/>
    </location>
</feature>
<dbReference type="AlphaFoldDB" id="A0A0A8XVN9"/>
<proteinExistence type="predicted"/>
<organism evidence="2">
    <name type="scientific">Arundo donax</name>
    <name type="common">Giant reed</name>
    <name type="synonym">Donax arundinaceus</name>
    <dbReference type="NCBI Taxonomy" id="35708"/>
    <lineage>
        <taxon>Eukaryota</taxon>
        <taxon>Viridiplantae</taxon>
        <taxon>Streptophyta</taxon>
        <taxon>Embryophyta</taxon>
        <taxon>Tracheophyta</taxon>
        <taxon>Spermatophyta</taxon>
        <taxon>Magnoliopsida</taxon>
        <taxon>Liliopsida</taxon>
        <taxon>Poales</taxon>
        <taxon>Poaceae</taxon>
        <taxon>PACMAD clade</taxon>
        <taxon>Arundinoideae</taxon>
        <taxon>Arundineae</taxon>
        <taxon>Arundo</taxon>
    </lineage>
</organism>
<reference evidence="2" key="1">
    <citation type="submission" date="2014-09" db="EMBL/GenBank/DDBJ databases">
        <authorList>
            <person name="Magalhaes I.L.F."/>
            <person name="Oliveira U."/>
            <person name="Santos F.R."/>
            <person name="Vidigal T.H.D.A."/>
            <person name="Brescovit A.D."/>
            <person name="Santos A.J."/>
        </authorList>
    </citation>
    <scope>NUCLEOTIDE SEQUENCE</scope>
    <source>
        <tissue evidence="2">Shoot tissue taken approximately 20 cm above the soil surface</tissue>
    </source>
</reference>